<feature type="transmembrane region" description="Helical" evidence="1">
    <location>
        <begin position="101"/>
        <end position="121"/>
    </location>
</feature>
<proteinExistence type="predicted"/>
<dbReference type="GO" id="GO:0015501">
    <property type="term" value="F:glutamate:sodium symporter activity"/>
    <property type="evidence" value="ECO:0007669"/>
    <property type="project" value="InterPro"/>
</dbReference>
<name>J9FUA5_9ZZZZ</name>
<keyword evidence="1" id="KW-0812">Transmembrane</keyword>
<sequence>MVSDPQIFSFHFGCLESLAFAAVTYYFGSWLKTKIRLLRRLSVASPVVGGLTVAIVLSVLQGLNIAHITFDPTMQKQLMIAFFTTVGLMASLKVVKKGGIMLAFFLLAVSCLTVLQNCLGMSVASLLGIDSRYGIMVGSVSLMGGLGTSAAFGPYFEQTYGLNGATVVAITSATLAMTNSLLIGGPIGEWLIKHYKIKTPDLQTPVEKAANPDKQDERKGSLSWTADILKALTVILICMSLGKVISQELSAYLTL</sequence>
<evidence type="ECO:0000256" key="1">
    <source>
        <dbReference type="SAM" id="Phobius"/>
    </source>
</evidence>
<dbReference type="PANTHER" id="PTHR36178">
    <property type="entry name" value="SLR0625 PROTEIN"/>
    <property type="match status" value="1"/>
</dbReference>
<accession>J9FUA5</accession>
<comment type="caution">
    <text evidence="2">The sequence shown here is derived from an EMBL/GenBank/DDBJ whole genome shotgun (WGS) entry which is preliminary data.</text>
</comment>
<feature type="transmembrane region" description="Helical" evidence="1">
    <location>
        <begin position="47"/>
        <end position="66"/>
    </location>
</feature>
<dbReference type="InterPro" id="IPR004445">
    <property type="entry name" value="GltS"/>
</dbReference>
<reference evidence="2" key="1">
    <citation type="journal article" date="2012" name="PLoS ONE">
        <title>Gene sets for utilization of primary and secondary nutrition supplies in the distal gut of endangered iberian lynx.</title>
        <authorList>
            <person name="Alcaide M."/>
            <person name="Messina E."/>
            <person name="Richter M."/>
            <person name="Bargiela R."/>
            <person name="Peplies J."/>
            <person name="Huws S.A."/>
            <person name="Newbold C.J."/>
            <person name="Golyshin P.N."/>
            <person name="Simon M.A."/>
            <person name="Lopez G."/>
            <person name="Yakimov M.M."/>
            <person name="Ferrer M."/>
        </authorList>
    </citation>
    <scope>NUCLEOTIDE SEQUENCE</scope>
</reference>
<dbReference type="GO" id="GO:0016020">
    <property type="term" value="C:membrane"/>
    <property type="evidence" value="ECO:0007669"/>
    <property type="project" value="InterPro"/>
</dbReference>
<protein>
    <submittedName>
        <fullName evidence="2">Sodium/glutamate symporter</fullName>
    </submittedName>
</protein>
<keyword evidence="1" id="KW-1133">Transmembrane helix</keyword>
<feature type="transmembrane region" description="Helical" evidence="1">
    <location>
        <begin position="133"/>
        <end position="156"/>
    </location>
</feature>
<dbReference type="AlphaFoldDB" id="J9FUA5"/>
<dbReference type="GO" id="GO:0015813">
    <property type="term" value="P:L-glutamate transmembrane transport"/>
    <property type="evidence" value="ECO:0007669"/>
    <property type="project" value="InterPro"/>
</dbReference>
<feature type="transmembrane region" description="Helical" evidence="1">
    <location>
        <begin position="7"/>
        <end position="27"/>
    </location>
</feature>
<gene>
    <name evidence="2" type="ORF">EVA_13810</name>
</gene>
<evidence type="ECO:0000313" key="2">
    <source>
        <dbReference type="EMBL" id="EJW98083.1"/>
    </source>
</evidence>
<feature type="non-terminal residue" evidence="2">
    <location>
        <position position="255"/>
    </location>
</feature>
<dbReference type="Pfam" id="PF03616">
    <property type="entry name" value="Glt_symporter"/>
    <property type="match status" value="1"/>
</dbReference>
<feature type="transmembrane region" description="Helical" evidence="1">
    <location>
        <begin position="168"/>
        <end position="192"/>
    </location>
</feature>
<organism evidence="2">
    <name type="scientific">gut metagenome</name>
    <dbReference type="NCBI Taxonomy" id="749906"/>
    <lineage>
        <taxon>unclassified sequences</taxon>
        <taxon>metagenomes</taxon>
        <taxon>organismal metagenomes</taxon>
    </lineage>
</organism>
<dbReference type="PANTHER" id="PTHR36178:SF1">
    <property type="entry name" value="SODIUM_GLUTAMATE SYMPORTER"/>
    <property type="match status" value="1"/>
</dbReference>
<dbReference type="EMBL" id="AMCI01004437">
    <property type="protein sequence ID" value="EJW98083.1"/>
    <property type="molecule type" value="Genomic_DNA"/>
</dbReference>
<feature type="transmembrane region" description="Helical" evidence="1">
    <location>
        <begin position="78"/>
        <end position="95"/>
    </location>
</feature>
<keyword evidence="1" id="KW-0472">Membrane</keyword>